<organism evidence="1">
    <name type="scientific">Catovirus CTV1</name>
    <dbReference type="NCBI Taxonomy" id="1977631"/>
    <lineage>
        <taxon>Viruses</taxon>
        <taxon>Varidnaviria</taxon>
        <taxon>Bamfordvirae</taxon>
        <taxon>Nucleocytoviricota</taxon>
        <taxon>Megaviricetes</taxon>
        <taxon>Imitervirales</taxon>
        <taxon>Mimiviridae</taxon>
        <taxon>Klosneuvirinae</taxon>
        <taxon>Catovirus</taxon>
    </lineage>
</organism>
<proteinExistence type="predicted"/>
<sequence length="66" mass="7933">MENLKYLKFKRNQLKFPVKNLENLYLVDCKANVIVYDNIKNLYISNSKVYNIDVMRISNLFITQED</sequence>
<dbReference type="EMBL" id="KY684083">
    <property type="protein sequence ID" value="ARF07954.1"/>
    <property type="molecule type" value="Genomic_DNA"/>
</dbReference>
<protein>
    <submittedName>
        <fullName evidence="1">Uncharacterized protein</fullName>
    </submittedName>
</protein>
<name>A0A1V0S8C2_9VIRU</name>
<evidence type="ECO:0000313" key="1">
    <source>
        <dbReference type="EMBL" id="ARF07954.1"/>
    </source>
</evidence>
<accession>A0A1V0S8C2</accession>
<gene>
    <name evidence="1" type="ORF">Catovirus_1_4</name>
</gene>
<reference evidence="1" key="1">
    <citation type="journal article" date="2017" name="Science">
        <title>Giant viruses with an expanded complement of translation system components.</title>
        <authorList>
            <person name="Schulz F."/>
            <person name="Yutin N."/>
            <person name="Ivanova N.N."/>
            <person name="Ortega D.R."/>
            <person name="Lee T.K."/>
            <person name="Vierheilig J."/>
            <person name="Daims H."/>
            <person name="Horn M."/>
            <person name="Wagner M."/>
            <person name="Jensen G.J."/>
            <person name="Kyrpides N.C."/>
            <person name="Koonin E.V."/>
            <person name="Woyke T."/>
        </authorList>
    </citation>
    <scope>NUCLEOTIDE SEQUENCE</scope>
    <source>
        <strain evidence="1">CTV1</strain>
    </source>
</reference>